<dbReference type="Pfam" id="PF08433">
    <property type="entry name" value="KTI12"/>
    <property type="match status" value="1"/>
</dbReference>
<dbReference type="GO" id="GO:0005524">
    <property type="term" value="F:ATP binding"/>
    <property type="evidence" value="ECO:0007669"/>
    <property type="project" value="UniProtKB-KW"/>
</dbReference>
<reference evidence="4 5" key="1">
    <citation type="submission" date="2014-03" db="EMBL/GenBank/DDBJ databases">
        <title>Genomics of Bifidobacteria.</title>
        <authorList>
            <person name="Ventura M."/>
            <person name="Milani C."/>
            <person name="Lugli G.A."/>
        </authorList>
    </citation>
    <scope>NUCLEOTIDE SEQUENCE [LARGE SCALE GENOMIC DNA]</scope>
    <source>
        <strain evidence="4 5">LMG 11596</strain>
    </source>
</reference>
<evidence type="ECO:0000256" key="1">
    <source>
        <dbReference type="ARBA" id="ARBA00022741"/>
    </source>
</evidence>
<keyword evidence="5" id="KW-1185">Reference proteome</keyword>
<proteinExistence type="predicted"/>
<dbReference type="Gene3D" id="3.40.630.30">
    <property type="match status" value="1"/>
</dbReference>
<gene>
    <name evidence="4" type="ORF">BGLCM_1537</name>
</gene>
<dbReference type="InterPro" id="IPR027417">
    <property type="entry name" value="P-loop_NTPase"/>
</dbReference>
<sequence>MHSHLIIVEGLPGSGKSTTAQMIADELRRKGKTVVCVDEGDANHPADYADYDFPDFEAERTAIYTKWRAFVDQADADTIYVFNCVLLQNPMCETMMRFDMDADASQTYIAGMADIIKPLNPIIVYIDEPDVRTTIDRVLDERGDGWLNAVIDYHVGQAYGKHHNLQGYDGYIACLKERKRRELAMLPFLGLDWYSVSQDMSVQEFASLFTSVAWSLPAPEQMESALRHSTKSFVVRHNGNAVATMNWLGDYGMHWFMKECIVNPAYQGQLIGTLLYRFSKNFIISTMRDTWKTCVDLRSAPGTEPFYSSLGFAVMSGPDTGYGMETMLEHPPSQ</sequence>
<dbReference type="AlphaFoldDB" id="A0A087AEU2"/>
<evidence type="ECO:0000313" key="4">
    <source>
        <dbReference type="EMBL" id="KFI57292.1"/>
    </source>
</evidence>
<feature type="domain" description="N-acetyltransferase" evidence="3">
    <location>
        <begin position="191"/>
        <end position="329"/>
    </location>
</feature>
<comment type="caution">
    <text evidence="4">The sequence shown here is derived from an EMBL/GenBank/DDBJ whole genome shotgun (WGS) entry which is preliminary data.</text>
</comment>
<keyword evidence="2" id="KW-0067">ATP-binding</keyword>
<dbReference type="Pfam" id="PF13508">
    <property type="entry name" value="Acetyltransf_7"/>
    <property type="match status" value="1"/>
</dbReference>
<evidence type="ECO:0000313" key="5">
    <source>
        <dbReference type="Proteomes" id="UP000029074"/>
    </source>
</evidence>
<dbReference type="InterPro" id="IPR013641">
    <property type="entry name" value="KTI12/PSTK"/>
</dbReference>
<organism evidence="4 5">
    <name type="scientific">Bifidobacterium gallicum DSM 20093 = LMG 11596</name>
    <dbReference type="NCBI Taxonomy" id="561180"/>
    <lineage>
        <taxon>Bacteria</taxon>
        <taxon>Bacillati</taxon>
        <taxon>Actinomycetota</taxon>
        <taxon>Actinomycetes</taxon>
        <taxon>Bifidobacteriales</taxon>
        <taxon>Bifidobacteriaceae</taxon>
        <taxon>Bifidobacterium</taxon>
    </lineage>
</organism>
<dbReference type="SUPFAM" id="SSF52540">
    <property type="entry name" value="P-loop containing nucleoside triphosphate hydrolases"/>
    <property type="match status" value="1"/>
</dbReference>
<accession>A0A087AEU2</accession>
<dbReference type="InterPro" id="IPR016181">
    <property type="entry name" value="Acyl_CoA_acyltransferase"/>
</dbReference>
<dbReference type="Proteomes" id="UP000029074">
    <property type="component" value="Unassembled WGS sequence"/>
</dbReference>
<dbReference type="GO" id="GO:0016747">
    <property type="term" value="F:acyltransferase activity, transferring groups other than amino-acyl groups"/>
    <property type="evidence" value="ECO:0007669"/>
    <property type="project" value="InterPro"/>
</dbReference>
<dbReference type="EMBL" id="JGYW01000011">
    <property type="protein sequence ID" value="KFI57292.1"/>
    <property type="molecule type" value="Genomic_DNA"/>
</dbReference>
<dbReference type="Gene3D" id="3.40.50.300">
    <property type="entry name" value="P-loop containing nucleotide triphosphate hydrolases"/>
    <property type="match status" value="1"/>
</dbReference>
<dbReference type="InterPro" id="IPR000182">
    <property type="entry name" value="GNAT_dom"/>
</dbReference>
<keyword evidence="1" id="KW-0547">Nucleotide-binding</keyword>
<dbReference type="PROSITE" id="PS51186">
    <property type="entry name" value="GNAT"/>
    <property type="match status" value="1"/>
</dbReference>
<name>A0A087AEU2_9BIFI</name>
<evidence type="ECO:0000256" key="2">
    <source>
        <dbReference type="ARBA" id="ARBA00022840"/>
    </source>
</evidence>
<protein>
    <recommendedName>
        <fullName evidence="3">N-acetyltransferase domain-containing protein</fullName>
    </recommendedName>
</protein>
<dbReference type="SUPFAM" id="SSF55729">
    <property type="entry name" value="Acyl-CoA N-acyltransferases (Nat)"/>
    <property type="match status" value="1"/>
</dbReference>
<evidence type="ECO:0000259" key="3">
    <source>
        <dbReference type="PROSITE" id="PS51186"/>
    </source>
</evidence>